<comment type="caution">
    <text evidence="1">The sequence shown here is derived from an EMBL/GenBank/DDBJ whole genome shotgun (WGS) entry which is preliminary data.</text>
</comment>
<dbReference type="Proteomes" id="UP001242811">
    <property type="component" value="Unassembled WGS sequence"/>
</dbReference>
<evidence type="ECO:0000313" key="1">
    <source>
        <dbReference type="EMBL" id="MDQ0497173.1"/>
    </source>
</evidence>
<organism evidence="1 2">
    <name type="scientific">Paenibacillus brasilensis</name>
    <dbReference type="NCBI Taxonomy" id="128574"/>
    <lineage>
        <taxon>Bacteria</taxon>
        <taxon>Bacillati</taxon>
        <taxon>Bacillota</taxon>
        <taxon>Bacilli</taxon>
        <taxon>Bacillales</taxon>
        <taxon>Paenibacillaceae</taxon>
        <taxon>Paenibacillus</taxon>
    </lineage>
</organism>
<evidence type="ECO:0000313" key="2">
    <source>
        <dbReference type="Proteomes" id="UP001242811"/>
    </source>
</evidence>
<gene>
    <name evidence="1" type="ORF">QOZ95_005381</name>
</gene>
<name>A0ABU0L794_9BACL</name>
<keyword evidence="2" id="KW-1185">Reference proteome</keyword>
<accession>A0ABU0L794</accession>
<proteinExistence type="predicted"/>
<protein>
    <submittedName>
        <fullName evidence="1">Glutamate/tyrosine decarboxylase-like PLP-dependent enzyme</fullName>
    </submittedName>
</protein>
<sequence>MTSALPIFSISLSRLLVALNQNMVKVETSKSFTVLERQTLAFMYRLVYSRCESFYTEHGQNLPSTLGVVTSGGRCPT</sequence>
<dbReference type="EMBL" id="JAUSWA010000058">
    <property type="protein sequence ID" value="MDQ0497173.1"/>
    <property type="molecule type" value="Genomic_DNA"/>
</dbReference>
<reference evidence="1 2" key="1">
    <citation type="submission" date="2023-07" db="EMBL/GenBank/DDBJ databases">
        <title>Genomic Encyclopedia of Type Strains, Phase IV (KMG-IV): sequencing the most valuable type-strain genomes for metagenomic binning, comparative biology and taxonomic classification.</title>
        <authorList>
            <person name="Goeker M."/>
        </authorList>
    </citation>
    <scope>NUCLEOTIDE SEQUENCE [LARGE SCALE GENOMIC DNA]</scope>
    <source>
        <strain evidence="1 2">DSM 14914</strain>
    </source>
</reference>